<dbReference type="Proteomes" id="UP000288805">
    <property type="component" value="Unassembled WGS sequence"/>
</dbReference>
<comment type="subcellular location">
    <subcellularLocation>
        <location evidence="1 6">Membrane</location>
        <topology evidence="1 6">Multi-pass membrane protein</topology>
    </subcellularLocation>
</comment>
<evidence type="ECO:0000256" key="5">
    <source>
        <dbReference type="ARBA" id="ARBA00023136"/>
    </source>
</evidence>
<feature type="transmembrane region" description="Helical" evidence="6">
    <location>
        <begin position="226"/>
        <end position="247"/>
    </location>
</feature>
<evidence type="ECO:0000313" key="8">
    <source>
        <dbReference type="EMBL" id="RVW85735.1"/>
    </source>
</evidence>
<feature type="transmembrane region" description="Helical" evidence="6">
    <location>
        <begin position="194"/>
        <end position="214"/>
    </location>
</feature>
<dbReference type="InterPro" id="IPR000620">
    <property type="entry name" value="EamA_dom"/>
</dbReference>
<dbReference type="EMBL" id="QGNW01000201">
    <property type="protein sequence ID" value="RVW85735.1"/>
    <property type="molecule type" value="Genomic_DNA"/>
</dbReference>
<feature type="transmembrane region" description="Helical" evidence="6">
    <location>
        <begin position="15"/>
        <end position="35"/>
    </location>
</feature>
<dbReference type="InterPro" id="IPR030184">
    <property type="entry name" value="WAT1-related"/>
</dbReference>
<name>A0A438HML6_VITVI</name>
<evidence type="ECO:0000259" key="7">
    <source>
        <dbReference type="Pfam" id="PF00892"/>
    </source>
</evidence>
<feature type="domain" description="EamA" evidence="7">
    <location>
        <begin position="132"/>
        <end position="253"/>
    </location>
</feature>
<reference evidence="8 9" key="1">
    <citation type="journal article" date="2018" name="PLoS Genet.">
        <title>Population sequencing reveals clonal diversity and ancestral inbreeding in the grapevine cultivar Chardonnay.</title>
        <authorList>
            <person name="Roach M.J."/>
            <person name="Johnson D.L."/>
            <person name="Bohlmann J."/>
            <person name="van Vuuren H.J."/>
            <person name="Jones S.J."/>
            <person name="Pretorius I.S."/>
            <person name="Schmidt S.A."/>
            <person name="Borneman A.R."/>
        </authorList>
    </citation>
    <scope>NUCLEOTIDE SEQUENCE [LARGE SCALE GENOMIC DNA]</scope>
    <source>
        <strain evidence="9">cv. Chardonnay</strain>
        <tissue evidence="8">Leaf</tissue>
    </source>
</reference>
<dbReference type="InterPro" id="IPR037185">
    <property type="entry name" value="EmrE-like"/>
</dbReference>
<protein>
    <recommendedName>
        <fullName evidence="6">WAT1-related protein</fullName>
    </recommendedName>
</protein>
<proteinExistence type="inferred from homology"/>
<dbReference type="GO" id="GO:0022857">
    <property type="term" value="F:transmembrane transporter activity"/>
    <property type="evidence" value="ECO:0007669"/>
    <property type="project" value="InterPro"/>
</dbReference>
<feature type="transmembrane region" description="Helical" evidence="6">
    <location>
        <begin position="80"/>
        <end position="98"/>
    </location>
</feature>
<feature type="transmembrane region" description="Helical" evidence="6">
    <location>
        <begin position="47"/>
        <end position="68"/>
    </location>
</feature>
<evidence type="ECO:0000256" key="3">
    <source>
        <dbReference type="ARBA" id="ARBA00022692"/>
    </source>
</evidence>
<accession>A0A438HML6</accession>
<organism evidence="8 9">
    <name type="scientific">Vitis vinifera</name>
    <name type="common">Grape</name>
    <dbReference type="NCBI Taxonomy" id="29760"/>
    <lineage>
        <taxon>Eukaryota</taxon>
        <taxon>Viridiplantae</taxon>
        <taxon>Streptophyta</taxon>
        <taxon>Embryophyta</taxon>
        <taxon>Tracheophyta</taxon>
        <taxon>Spermatophyta</taxon>
        <taxon>Magnoliopsida</taxon>
        <taxon>eudicotyledons</taxon>
        <taxon>Gunneridae</taxon>
        <taxon>Pentapetalae</taxon>
        <taxon>rosids</taxon>
        <taxon>Vitales</taxon>
        <taxon>Vitaceae</taxon>
        <taxon>Viteae</taxon>
        <taxon>Vitis</taxon>
    </lineage>
</organism>
<comment type="caution">
    <text evidence="8">The sequence shown here is derived from an EMBL/GenBank/DDBJ whole genome shotgun (WGS) entry which is preliminary data.</text>
</comment>
<dbReference type="PANTHER" id="PTHR31218">
    <property type="entry name" value="WAT1-RELATED PROTEIN"/>
    <property type="match status" value="1"/>
</dbReference>
<evidence type="ECO:0000313" key="9">
    <source>
        <dbReference type="Proteomes" id="UP000288805"/>
    </source>
</evidence>
<evidence type="ECO:0000256" key="2">
    <source>
        <dbReference type="ARBA" id="ARBA00007635"/>
    </source>
</evidence>
<feature type="transmembrane region" description="Helical" evidence="6">
    <location>
        <begin position="131"/>
        <end position="150"/>
    </location>
</feature>
<dbReference type="Pfam" id="PF00892">
    <property type="entry name" value="EamA"/>
    <property type="match status" value="1"/>
</dbReference>
<dbReference type="GO" id="GO:0016020">
    <property type="term" value="C:membrane"/>
    <property type="evidence" value="ECO:0007669"/>
    <property type="project" value="UniProtKB-SubCell"/>
</dbReference>
<evidence type="ECO:0000256" key="6">
    <source>
        <dbReference type="RuleBase" id="RU363077"/>
    </source>
</evidence>
<dbReference type="AlphaFoldDB" id="A0A438HML6"/>
<evidence type="ECO:0000256" key="4">
    <source>
        <dbReference type="ARBA" id="ARBA00022989"/>
    </source>
</evidence>
<keyword evidence="4 6" id="KW-1133">Transmembrane helix</keyword>
<evidence type="ECO:0000256" key="1">
    <source>
        <dbReference type="ARBA" id="ARBA00004141"/>
    </source>
</evidence>
<keyword evidence="3 6" id="KW-0812">Transmembrane</keyword>
<dbReference type="SUPFAM" id="SSF103481">
    <property type="entry name" value="Multidrug resistance efflux transporter EmrE"/>
    <property type="match status" value="1"/>
</dbReference>
<comment type="similarity">
    <text evidence="2 6">Belongs to the drug/metabolite transporter (DMT) superfamily. Plant drug/metabolite exporter (P-DME) (TC 2.A.7.4) family.</text>
</comment>
<sequence>MGGKLCNIVDGAKPAIVMVVAQLASGGVQILYKLAINDGMNTRVLIAYRYIFATAFISSLAFILERWLEKLAIRTWAGKAKVTGTLLGIGGAMVLTFYRGPQINIWSTKVHLLKHKDQHVAASHRGMDNRVLGSLLAVASCFSYATWYIIQAKMGERYPFDYSSTALMCASASVQTVVYAMCKETNWSAWKLGWNIRLLTVAYTGYLSSGFMVVLANWCVRKRGPLFVSVFNPLLLVFVAILDSLLLDEKLHLGRRGAYSNWVIRHVVGKKGGDEEQGQTLTFQKLQRGRNNKCGTAPAEDDEDAIASDVSAAATANPRQ</sequence>
<gene>
    <name evidence="8" type="primary">VvCHDp001068_4</name>
    <name evidence="8" type="ORF">CK203_033347</name>
</gene>
<keyword evidence="5 6" id="KW-0472">Membrane</keyword>